<organism evidence="1 2">
    <name type="scientific">Chryseobacterium salivictor</name>
    <dbReference type="NCBI Taxonomy" id="2547600"/>
    <lineage>
        <taxon>Bacteria</taxon>
        <taxon>Pseudomonadati</taxon>
        <taxon>Bacteroidota</taxon>
        <taxon>Flavobacteriia</taxon>
        <taxon>Flavobacteriales</taxon>
        <taxon>Weeksellaceae</taxon>
        <taxon>Chryseobacterium group</taxon>
        <taxon>Chryseobacterium</taxon>
    </lineage>
</organism>
<proteinExistence type="predicted"/>
<sequence length="33" mass="3921">MDIRNESSESKLKARAYPVFSNIKKTQKKVIYF</sequence>
<dbReference type="KEGG" id="csal:NBC122_02513"/>
<dbReference type="Proteomes" id="UP000294419">
    <property type="component" value="Chromosome"/>
</dbReference>
<keyword evidence="2" id="KW-1185">Reference proteome</keyword>
<accession>A0A4P6ZIE9</accession>
<protein>
    <submittedName>
        <fullName evidence="1">Uncharacterized protein</fullName>
    </submittedName>
</protein>
<gene>
    <name evidence="1" type="ORF">NBC122_02513</name>
</gene>
<dbReference type="EMBL" id="CP037954">
    <property type="protein sequence ID" value="QBO59317.1"/>
    <property type="molecule type" value="Genomic_DNA"/>
</dbReference>
<reference evidence="1 2" key="1">
    <citation type="submission" date="2019-03" db="EMBL/GenBank/DDBJ databases">
        <authorList>
            <person name="Kim H."/>
            <person name="Yu S.-M."/>
        </authorList>
    </citation>
    <scope>NUCLEOTIDE SEQUENCE [LARGE SCALE GENOMIC DNA]</scope>
    <source>
        <strain evidence="1 2">NBC122</strain>
    </source>
</reference>
<evidence type="ECO:0000313" key="2">
    <source>
        <dbReference type="Proteomes" id="UP000294419"/>
    </source>
</evidence>
<evidence type="ECO:0000313" key="1">
    <source>
        <dbReference type="EMBL" id="QBO59317.1"/>
    </source>
</evidence>
<name>A0A4P6ZIE9_9FLAO</name>
<dbReference type="AlphaFoldDB" id="A0A4P6ZIE9"/>